<accession>A0A699SMT1</accession>
<dbReference type="EMBL" id="BKCJ011169015">
    <property type="protein sequence ID" value="GFC97925.1"/>
    <property type="molecule type" value="Genomic_DNA"/>
</dbReference>
<proteinExistence type="predicted"/>
<organism evidence="1">
    <name type="scientific">Tanacetum cinerariifolium</name>
    <name type="common">Dalmatian daisy</name>
    <name type="synonym">Chrysanthemum cinerariifolium</name>
    <dbReference type="NCBI Taxonomy" id="118510"/>
    <lineage>
        <taxon>Eukaryota</taxon>
        <taxon>Viridiplantae</taxon>
        <taxon>Streptophyta</taxon>
        <taxon>Embryophyta</taxon>
        <taxon>Tracheophyta</taxon>
        <taxon>Spermatophyta</taxon>
        <taxon>Magnoliopsida</taxon>
        <taxon>eudicotyledons</taxon>
        <taxon>Gunneridae</taxon>
        <taxon>Pentapetalae</taxon>
        <taxon>asterids</taxon>
        <taxon>campanulids</taxon>
        <taxon>Asterales</taxon>
        <taxon>Asteraceae</taxon>
        <taxon>Asteroideae</taxon>
        <taxon>Anthemideae</taxon>
        <taxon>Anthemidinae</taxon>
        <taxon>Tanacetum</taxon>
    </lineage>
</organism>
<comment type="caution">
    <text evidence="1">The sequence shown here is derived from an EMBL/GenBank/DDBJ whole genome shotgun (WGS) entry which is preliminary data.</text>
</comment>
<sequence length="83" mass="9072">VSADAVEGSPDDVFCLCCPLWTAFRTGHLSSDIQLSCITLWVRPYNYLINSEEAPMVSYCTSSEGTNSLLNTSVVNAASHHFQ</sequence>
<dbReference type="AlphaFoldDB" id="A0A699SMT1"/>
<feature type="non-terminal residue" evidence="1">
    <location>
        <position position="1"/>
    </location>
</feature>
<reference evidence="1" key="1">
    <citation type="journal article" date="2019" name="Sci. Rep.">
        <title>Draft genome of Tanacetum cinerariifolium, the natural source of mosquito coil.</title>
        <authorList>
            <person name="Yamashiro T."/>
            <person name="Shiraishi A."/>
            <person name="Satake H."/>
            <person name="Nakayama K."/>
        </authorList>
    </citation>
    <scope>NUCLEOTIDE SEQUENCE</scope>
</reference>
<protein>
    <submittedName>
        <fullName evidence="1">Uncharacterized protein</fullName>
    </submittedName>
</protein>
<evidence type="ECO:0000313" key="1">
    <source>
        <dbReference type="EMBL" id="GFC97925.1"/>
    </source>
</evidence>
<gene>
    <name evidence="1" type="ORF">Tci_869895</name>
</gene>
<name>A0A699SMT1_TANCI</name>